<dbReference type="InterPro" id="IPR052020">
    <property type="entry name" value="Cyclic_di-GMP/3'3'-cGAMP_PDE"/>
</dbReference>
<organism evidence="10 11">
    <name type="scientific">Sandaracinus amylolyticus</name>
    <dbReference type="NCBI Taxonomy" id="927083"/>
    <lineage>
        <taxon>Bacteria</taxon>
        <taxon>Pseudomonadati</taxon>
        <taxon>Myxococcota</taxon>
        <taxon>Polyangia</taxon>
        <taxon>Polyangiales</taxon>
        <taxon>Sandaracinaceae</taxon>
        <taxon>Sandaracinus</taxon>
    </lineage>
</organism>
<dbReference type="InterPro" id="IPR003018">
    <property type="entry name" value="GAF"/>
</dbReference>
<dbReference type="PROSITE" id="PS50110">
    <property type="entry name" value="RESPONSE_REGULATORY"/>
    <property type="match status" value="1"/>
</dbReference>
<keyword evidence="5" id="KW-0805">Transcription regulation</keyword>
<keyword evidence="11" id="KW-1185">Reference proteome</keyword>
<dbReference type="Pfam" id="PF01590">
    <property type="entry name" value="GAF"/>
    <property type="match status" value="1"/>
</dbReference>
<dbReference type="InterPro" id="IPR011006">
    <property type="entry name" value="CheY-like_superfamily"/>
</dbReference>
<keyword evidence="1 7" id="KW-0597">Phosphoprotein</keyword>
<dbReference type="InterPro" id="IPR029016">
    <property type="entry name" value="GAF-like_dom_sf"/>
</dbReference>
<evidence type="ECO:0000256" key="4">
    <source>
        <dbReference type="ARBA" id="ARBA00023012"/>
    </source>
</evidence>
<sequence>MEYHGHDEAPRILVVDDEKVIREILADFLSMEGFWVRTAEDGSAALVELSRHHYDLVLSDLKMPNMGGLELLQAISKHTPNVVTVIMTGFGTVETAIDAMKRGAYDYILKPFKVEEVVHTIRRGLEKQKLTAENLRLKESLSLYKVSEAIAASLSLEEVMHTVTDAAIHELDADQVSIVLKDGMGGFFERGRELHPDFRPVSELASLDASALSRFFQEDQPLRVHGSQVFDYVKASETGMKPHSLVVCPLRMRKENVGFLGVFSYTRGKKFDEGQRKLLLMVAHRAAAAIENAKLYEDLKATFQQTIKGLASAIDKMDRYTSGHSERVAAYAQILAIKLGLPEEQVEIARQAALMHDIGKIGCVMNLNKPGKLSQEDYEVFKRHPDFGRDILEPITFLHPLIPGVHLHHERWDGRGYPLGLKAQEIPLLARIISVADTYDAMTSDRAYRKALPHDVAVNEILRCAASQFDPDCAHEFHEAIEADREEKQANGEPVPE</sequence>
<feature type="domain" description="Response regulatory" evidence="8">
    <location>
        <begin position="11"/>
        <end position="125"/>
    </location>
</feature>
<dbReference type="SMART" id="SM00471">
    <property type="entry name" value="HDc"/>
    <property type="match status" value="1"/>
</dbReference>
<keyword evidence="3" id="KW-0418">Kinase</keyword>
<evidence type="ECO:0000259" key="8">
    <source>
        <dbReference type="PROSITE" id="PS50110"/>
    </source>
</evidence>
<dbReference type="GO" id="GO:0000160">
    <property type="term" value="P:phosphorelay signal transduction system"/>
    <property type="evidence" value="ECO:0007669"/>
    <property type="project" value="UniProtKB-KW"/>
</dbReference>
<evidence type="ECO:0000313" key="10">
    <source>
        <dbReference type="EMBL" id="AKF06353.1"/>
    </source>
</evidence>
<evidence type="ECO:0000256" key="6">
    <source>
        <dbReference type="ARBA" id="ARBA00023163"/>
    </source>
</evidence>
<keyword evidence="2" id="KW-0808">Transferase</keyword>
<protein>
    <submittedName>
        <fullName evidence="10">HAMP domain/GAF domain/HD domain protein</fullName>
    </submittedName>
</protein>
<dbReference type="SUPFAM" id="SSF55781">
    <property type="entry name" value="GAF domain-like"/>
    <property type="match status" value="1"/>
</dbReference>
<dbReference type="SMART" id="SM00448">
    <property type="entry name" value="REC"/>
    <property type="match status" value="1"/>
</dbReference>
<dbReference type="Gene3D" id="1.10.3210.10">
    <property type="entry name" value="Hypothetical protein af1432"/>
    <property type="match status" value="1"/>
</dbReference>
<dbReference type="Gene3D" id="3.40.50.2300">
    <property type="match status" value="1"/>
</dbReference>
<dbReference type="AlphaFoldDB" id="A0A0F6YJ01"/>
<dbReference type="InterPro" id="IPR003607">
    <property type="entry name" value="HD/PDEase_dom"/>
</dbReference>
<reference evidence="10 11" key="1">
    <citation type="submission" date="2015-03" db="EMBL/GenBank/DDBJ databases">
        <title>Genome assembly of Sandaracinus amylolyticus DSM 53668.</title>
        <authorList>
            <person name="Sharma G."/>
            <person name="Subramanian S."/>
        </authorList>
    </citation>
    <scope>NUCLEOTIDE SEQUENCE [LARGE SCALE GENOMIC DNA]</scope>
    <source>
        <strain evidence="10 11">DSM 53668</strain>
    </source>
</reference>
<proteinExistence type="predicted"/>
<keyword evidence="4" id="KW-0902">Two-component regulatory system</keyword>
<dbReference type="PANTHER" id="PTHR45228:SF1">
    <property type="entry name" value="CYCLIC DI-GMP PHOSPHODIESTERASE TM_0186"/>
    <property type="match status" value="1"/>
</dbReference>
<dbReference type="KEGG" id="samy:DB32_003502"/>
<gene>
    <name evidence="10" type="ORF">DB32_003502</name>
</gene>
<evidence type="ECO:0000256" key="7">
    <source>
        <dbReference type="PROSITE-ProRule" id="PRU00169"/>
    </source>
</evidence>
<dbReference type="CDD" id="cd00077">
    <property type="entry name" value="HDc"/>
    <property type="match status" value="1"/>
</dbReference>
<dbReference type="Gene3D" id="3.30.450.40">
    <property type="match status" value="1"/>
</dbReference>
<dbReference type="Proteomes" id="UP000034883">
    <property type="component" value="Chromosome"/>
</dbReference>
<dbReference type="SUPFAM" id="SSF109604">
    <property type="entry name" value="HD-domain/PDEase-like"/>
    <property type="match status" value="1"/>
</dbReference>
<evidence type="ECO:0000256" key="2">
    <source>
        <dbReference type="ARBA" id="ARBA00022679"/>
    </source>
</evidence>
<dbReference type="EMBL" id="CP011125">
    <property type="protein sequence ID" value="AKF06353.1"/>
    <property type="molecule type" value="Genomic_DNA"/>
</dbReference>
<dbReference type="InterPro" id="IPR001789">
    <property type="entry name" value="Sig_transdc_resp-reg_receiver"/>
</dbReference>
<evidence type="ECO:0000259" key="9">
    <source>
        <dbReference type="PROSITE" id="PS51832"/>
    </source>
</evidence>
<dbReference type="GO" id="GO:0016301">
    <property type="term" value="F:kinase activity"/>
    <property type="evidence" value="ECO:0007669"/>
    <property type="project" value="UniProtKB-KW"/>
</dbReference>
<dbReference type="InterPro" id="IPR037522">
    <property type="entry name" value="HD_GYP_dom"/>
</dbReference>
<dbReference type="PROSITE" id="PS51832">
    <property type="entry name" value="HD_GYP"/>
    <property type="match status" value="1"/>
</dbReference>
<name>A0A0F6YJ01_9BACT</name>
<evidence type="ECO:0000256" key="1">
    <source>
        <dbReference type="ARBA" id="ARBA00022553"/>
    </source>
</evidence>
<dbReference type="OrthoDB" id="9764337at2"/>
<dbReference type="SMART" id="SM00065">
    <property type="entry name" value="GAF"/>
    <property type="match status" value="1"/>
</dbReference>
<dbReference type="FunFam" id="3.40.50.2300:FF:000018">
    <property type="entry name" value="DNA-binding transcriptional regulator NtrC"/>
    <property type="match status" value="1"/>
</dbReference>
<accession>A0A0F6YJ01</accession>
<dbReference type="STRING" id="927083.DB32_003502"/>
<keyword evidence="6" id="KW-0804">Transcription</keyword>
<evidence type="ECO:0000256" key="5">
    <source>
        <dbReference type="ARBA" id="ARBA00023015"/>
    </source>
</evidence>
<feature type="modified residue" description="4-aspartylphosphate" evidence="7">
    <location>
        <position position="60"/>
    </location>
</feature>
<evidence type="ECO:0000313" key="11">
    <source>
        <dbReference type="Proteomes" id="UP000034883"/>
    </source>
</evidence>
<evidence type="ECO:0000256" key="3">
    <source>
        <dbReference type="ARBA" id="ARBA00022777"/>
    </source>
</evidence>
<dbReference type="Pfam" id="PF00072">
    <property type="entry name" value="Response_reg"/>
    <property type="match status" value="1"/>
</dbReference>
<dbReference type="PANTHER" id="PTHR45228">
    <property type="entry name" value="CYCLIC DI-GMP PHOSPHODIESTERASE TM_0186-RELATED"/>
    <property type="match status" value="1"/>
</dbReference>
<dbReference type="Pfam" id="PF13487">
    <property type="entry name" value="HD_5"/>
    <property type="match status" value="1"/>
</dbReference>
<feature type="domain" description="HD-GYP" evidence="9">
    <location>
        <begin position="299"/>
        <end position="493"/>
    </location>
</feature>
<dbReference type="RefSeq" id="WP_053233533.1">
    <property type="nucleotide sequence ID" value="NZ_CP011125.1"/>
</dbReference>
<dbReference type="SUPFAM" id="SSF52172">
    <property type="entry name" value="CheY-like"/>
    <property type="match status" value="1"/>
</dbReference>